<evidence type="ECO:0000313" key="2">
    <source>
        <dbReference type="Proteomes" id="UP000263094"/>
    </source>
</evidence>
<dbReference type="Gene3D" id="3.40.190.10">
    <property type="entry name" value="Periplasmic binding protein-like II"/>
    <property type="match status" value="1"/>
</dbReference>
<keyword evidence="2" id="KW-1185">Reference proteome</keyword>
<evidence type="ECO:0000313" key="1">
    <source>
        <dbReference type="EMBL" id="RFU82297.1"/>
    </source>
</evidence>
<accession>A0A372LW99</accession>
<dbReference type="SUPFAM" id="SSF53850">
    <property type="entry name" value="Periplasmic binding protein-like II"/>
    <property type="match status" value="1"/>
</dbReference>
<sequence length="454" mass="48846">MLKDGKGAVPPPTRRRFLGAAAGAAAAAASTPLLSGCGGSAKADGKRLTFWNFYGPQKNPDPAVNAQAKWFTDLVAEWNATHEVKVDLVFVPTGDYTNGFKVPSAFATGSGPDIFLLSPGDFLRYSNGGVLQDLTPHLDDGVVEDYGDVLNSRMVDGKVYALPMEVEPLAMLYDVGAWEKAGLSEADIPTTWDQLLDTGDKLSTRTRAGFVVETNPGYLQNFMWYPWLWQGGGDVVDAGGTVVFDSKAARQALQLWGDAVRHGIMPRTLPAAGDVVSAFKTGNVGMWQMGIWQVSSFKAYAPKFKYGIFRLPVPPGGKYTTALGGWSFAANAKGGNPEQAAEFCGWALGRTDERCVDRMVQWCTGVKSDIAPRTSAVERGAEKGGYDFWAMKKFKDDIAPEGRAEPRFPPVVYKAVSDAVQGVMFADKGVDGAVTRAAESIEAFMKSYQGASLI</sequence>
<dbReference type="CDD" id="cd13585">
    <property type="entry name" value="PBP2_TMBP_like"/>
    <property type="match status" value="1"/>
</dbReference>
<gene>
    <name evidence="1" type="ORF">DY218_34065</name>
</gene>
<dbReference type="Pfam" id="PF01547">
    <property type="entry name" value="SBP_bac_1"/>
    <property type="match status" value="1"/>
</dbReference>
<name>A0A372LW99_9ACTN</name>
<protein>
    <submittedName>
        <fullName evidence="1">Sugar ABC transporter substrate-binding protein</fullName>
    </submittedName>
</protein>
<dbReference type="PANTHER" id="PTHR43649:SF12">
    <property type="entry name" value="DIACETYLCHITOBIOSE BINDING PROTEIN DASA"/>
    <property type="match status" value="1"/>
</dbReference>
<dbReference type="OrthoDB" id="366726at2"/>
<proteinExistence type="predicted"/>
<dbReference type="PANTHER" id="PTHR43649">
    <property type="entry name" value="ARABINOSE-BINDING PROTEIN-RELATED"/>
    <property type="match status" value="1"/>
</dbReference>
<dbReference type="Proteomes" id="UP000263094">
    <property type="component" value="Unassembled WGS sequence"/>
</dbReference>
<dbReference type="EMBL" id="QUAK01000239">
    <property type="protein sequence ID" value="RFU82297.1"/>
    <property type="molecule type" value="Genomic_DNA"/>
</dbReference>
<dbReference type="InterPro" id="IPR006059">
    <property type="entry name" value="SBP"/>
</dbReference>
<dbReference type="PROSITE" id="PS51318">
    <property type="entry name" value="TAT"/>
    <property type="match status" value="1"/>
</dbReference>
<comment type="caution">
    <text evidence="1">The sequence shown here is derived from an EMBL/GenBank/DDBJ whole genome shotgun (WGS) entry which is preliminary data.</text>
</comment>
<organism evidence="1 2">
    <name type="scientific">Streptomyces triticagri</name>
    <dbReference type="NCBI Taxonomy" id="2293568"/>
    <lineage>
        <taxon>Bacteria</taxon>
        <taxon>Bacillati</taxon>
        <taxon>Actinomycetota</taxon>
        <taxon>Actinomycetes</taxon>
        <taxon>Kitasatosporales</taxon>
        <taxon>Streptomycetaceae</taxon>
        <taxon>Streptomyces</taxon>
    </lineage>
</organism>
<dbReference type="InterPro" id="IPR050490">
    <property type="entry name" value="Bact_solute-bd_prot1"/>
</dbReference>
<dbReference type="InterPro" id="IPR006311">
    <property type="entry name" value="TAT_signal"/>
</dbReference>
<dbReference type="RefSeq" id="WP_128560033.1">
    <property type="nucleotide sequence ID" value="NZ_QUAK01000239.1"/>
</dbReference>
<dbReference type="AlphaFoldDB" id="A0A372LW99"/>
<reference evidence="1 2" key="1">
    <citation type="submission" date="2018-08" db="EMBL/GenBank/DDBJ databases">
        <title>Isolation, diversity and antifungal activity of Actinobacteria from wheat.</title>
        <authorList>
            <person name="Han C."/>
        </authorList>
    </citation>
    <scope>NUCLEOTIDE SEQUENCE [LARGE SCALE GENOMIC DNA]</scope>
    <source>
        <strain evidence="1 2">NEAU-YY421</strain>
    </source>
</reference>